<evidence type="ECO:0000256" key="5">
    <source>
        <dbReference type="ARBA" id="ARBA00022692"/>
    </source>
</evidence>
<gene>
    <name evidence="16" type="primary">LOC116205322</name>
</gene>
<dbReference type="PROSITE" id="PS50011">
    <property type="entry name" value="PROTEIN_KINASE_DOM"/>
    <property type="match status" value="1"/>
</dbReference>
<feature type="signal peptide" evidence="13">
    <location>
        <begin position="1"/>
        <end position="30"/>
    </location>
</feature>
<comment type="subcellular location">
    <subcellularLocation>
        <location evidence="1">Membrane</location>
        <topology evidence="1">Single-pass type I membrane protein</topology>
    </subcellularLocation>
</comment>
<dbReference type="Pfam" id="PF13855">
    <property type="entry name" value="LRR_8"/>
    <property type="match status" value="1"/>
</dbReference>
<dbReference type="FunFam" id="3.80.10.10:FF:000275">
    <property type="entry name" value="Leucine-rich repeat receptor-like protein kinase"/>
    <property type="match status" value="1"/>
</dbReference>
<keyword evidence="4" id="KW-0433">Leucine-rich repeat</keyword>
<feature type="transmembrane region" description="Helical" evidence="12">
    <location>
        <begin position="349"/>
        <end position="371"/>
    </location>
</feature>
<proteinExistence type="inferred from homology"/>
<dbReference type="GO" id="GO:0005524">
    <property type="term" value="F:ATP binding"/>
    <property type="evidence" value="ECO:0007669"/>
    <property type="project" value="InterPro"/>
</dbReference>
<dbReference type="InterPro" id="IPR001611">
    <property type="entry name" value="Leu-rich_rpt"/>
</dbReference>
<evidence type="ECO:0000256" key="7">
    <source>
        <dbReference type="ARBA" id="ARBA00022737"/>
    </source>
</evidence>
<dbReference type="Proteomes" id="UP000515151">
    <property type="component" value="Chromosome 4"/>
</dbReference>
<feature type="compositionally biased region" description="Low complexity" evidence="11">
    <location>
        <begin position="320"/>
        <end position="338"/>
    </location>
</feature>
<keyword evidence="5 12" id="KW-0812">Transmembrane</keyword>
<protein>
    <submittedName>
        <fullName evidence="16">Receptor protein kinase-like protein At4g34220</fullName>
    </submittedName>
</protein>
<evidence type="ECO:0000313" key="15">
    <source>
        <dbReference type="Proteomes" id="UP000515151"/>
    </source>
</evidence>
<keyword evidence="10" id="KW-0325">Glycoprotein</keyword>
<dbReference type="Pfam" id="PF00069">
    <property type="entry name" value="Pkinase"/>
    <property type="match status" value="1"/>
</dbReference>
<dbReference type="InterPro" id="IPR032675">
    <property type="entry name" value="LRR_dom_sf"/>
</dbReference>
<evidence type="ECO:0000256" key="1">
    <source>
        <dbReference type="ARBA" id="ARBA00004479"/>
    </source>
</evidence>
<reference evidence="16" key="2">
    <citation type="submission" date="2025-08" db="UniProtKB">
        <authorList>
            <consortium name="RefSeq"/>
        </authorList>
    </citation>
    <scope>IDENTIFICATION</scope>
    <source>
        <tissue evidence="16">Leaf</tissue>
    </source>
</reference>
<evidence type="ECO:0000259" key="14">
    <source>
        <dbReference type="PROSITE" id="PS50011"/>
    </source>
</evidence>
<evidence type="ECO:0000256" key="6">
    <source>
        <dbReference type="ARBA" id="ARBA00022729"/>
    </source>
</evidence>
<keyword evidence="3" id="KW-0597">Phosphoprotein</keyword>
<evidence type="ECO:0000256" key="10">
    <source>
        <dbReference type="ARBA" id="ARBA00023180"/>
    </source>
</evidence>
<evidence type="ECO:0000256" key="9">
    <source>
        <dbReference type="ARBA" id="ARBA00023136"/>
    </source>
</evidence>
<dbReference type="GO" id="GO:0004672">
    <property type="term" value="F:protein kinase activity"/>
    <property type="evidence" value="ECO:0007669"/>
    <property type="project" value="InterPro"/>
</dbReference>
<reference evidence="15" key="1">
    <citation type="journal article" date="2020" name="Plant Biotechnol. J.">
        <title>The pomegranate (Punica granatum L.) draft genome dissects genetic divergence between soft- and hard-seeded cultivars.</title>
        <authorList>
            <person name="Luo X."/>
            <person name="Li H."/>
            <person name="Wu Z."/>
            <person name="Yao W."/>
            <person name="Zhao P."/>
            <person name="Cao D."/>
            <person name="Yu H."/>
            <person name="Li K."/>
            <person name="Poudel K."/>
            <person name="Zhao D."/>
            <person name="Zhang F."/>
            <person name="Xia X."/>
            <person name="Chen L."/>
            <person name="Wang Q."/>
            <person name="Jing D."/>
            <person name="Cao S."/>
        </authorList>
    </citation>
    <scope>NUCLEOTIDE SEQUENCE [LARGE SCALE GENOMIC DNA]</scope>
    <source>
        <strain evidence="15">cv. Tunisia</strain>
    </source>
</reference>
<organism evidence="15 16">
    <name type="scientific">Punica granatum</name>
    <name type="common">Pomegranate</name>
    <dbReference type="NCBI Taxonomy" id="22663"/>
    <lineage>
        <taxon>Eukaryota</taxon>
        <taxon>Viridiplantae</taxon>
        <taxon>Streptophyta</taxon>
        <taxon>Embryophyta</taxon>
        <taxon>Tracheophyta</taxon>
        <taxon>Spermatophyta</taxon>
        <taxon>Magnoliopsida</taxon>
        <taxon>eudicotyledons</taxon>
        <taxon>Gunneridae</taxon>
        <taxon>Pentapetalae</taxon>
        <taxon>rosids</taxon>
        <taxon>malvids</taxon>
        <taxon>Myrtales</taxon>
        <taxon>Lythraceae</taxon>
        <taxon>Punica</taxon>
    </lineage>
</organism>
<dbReference type="Gene3D" id="3.80.10.10">
    <property type="entry name" value="Ribonuclease Inhibitor"/>
    <property type="match status" value="2"/>
</dbReference>
<keyword evidence="7" id="KW-0677">Repeat</keyword>
<keyword evidence="9 12" id="KW-0472">Membrane</keyword>
<keyword evidence="6 13" id="KW-0732">Signal</keyword>
<accession>A0A6P8DPC8</accession>
<sequence>MTPGPSQRSLSSRWRILAFSLVLLSPLGLALNSDGVLLLSFKYAILSDPLSVLNSWNYEDVSPCSWTGVTCTQIGSSRTPDMFRVTGLVLPNSKLLGSIPPELGQIEHLTILDLSNNLFNGSLPDTIFNSSSLQVLSLSNNVISGELKATIDELKSLKLLNLSDNALAGKIPETISTLPNLTVVSLRSNYFSGNVPGGFGSVKILDLSSNLLNGSLPSDFGGSELRYLNISYNKISGPIPKEFGSHIPRNTTVDLSFNNLSGAVPESLTWMDQKTAFLAGNSDLCGKPLKILCSIPSTLTTPPNASSTSPAIAVIPKPINSSSDPSMSSPAAASVPNNQTGHGLKPGTIVGVVMGNLAGIGILALVILYVYQLRKRKALVASDQKPNNLEKKSVSEIVVTSQHEEPRKTGTSACSCLTMKAEETSEATSTSESDQEEDKHVTVNDQVNGNAAHKVGSLVTVDGETELELDTLLKASAYILGASGGSIVYKAVLENGAAYAVRRIGESGVERLKDFESQVRAIAKLKHPNLVRVRGFYWGDDEKLVIYDYVPNGSLSSAGYRKGASSPFNLSFETRLKIVRGVARGLAYIHEKKQVHGNIKPSNILLSSDTEPVISDLGLYRLIIGNQSLKLGTGSTRQFGSQRFNSTIREGHHDSPSPYTPIGSATSGTVSPYQAPESLKNVKPNAKWDVYSYGIVLLELLTGRIFMDPELTQWAATVSSTATEDRDRALRIIDAALRADMAAREEATMACLKLGFSCASLVPQKRPSMKEAIQVLEKLP</sequence>
<feature type="region of interest" description="Disordered" evidence="11">
    <location>
        <begin position="316"/>
        <end position="342"/>
    </location>
</feature>
<dbReference type="SUPFAM" id="SSF56112">
    <property type="entry name" value="Protein kinase-like (PK-like)"/>
    <property type="match status" value="1"/>
</dbReference>
<dbReference type="RefSeq" id="XP_031393753.1">
    <property type="nucleotide sequence ID" value="XM_031537893.1"/>
</dbReference>
<evidence type="ECO:0000256" key="2">
    <source>
        <dbReference type="ARBA" id="ARBA00009592"/>
    </source>
</evidence>
<keyword evidence="8 12" id="KW-1133">Transmembrane helix</keyword>
<evidence type="ECO:0000256" key="8">
    <source>
        <dbReference type="ARBA" id="ARBA00022989"/>
    </source>
</evidence>
<dbReference type="Pfam" id="PF00560">
    <property type="entry name" value="LRR_1"/>
    <property type="match status" value="2"/>
</dbReference>
<keyword evidence="15" id="KW-1185">Reference proteome</keyword>
<dbReference type="OrthoDB" id="346907at2759"/>
<name>A0A6P8DPC8_PUNGR</name>
<dbReference type="AlphaFoldDB" id="A0A6P8DPC8"/>
<comment type="similarity">
    <text evidence="2">Belongs to the RLP family.</text>
</comment>
<dbReference type="GO" id="GO:0016020">
    <property type="term" value="C:membrane"/>
    <property type="evidence" value="ECO:0007669"/>
    <property type="project" value="UniProtKB-SubCell"/>
</dbReference>
<evidence type="ECO:0000256" key="4">
    <source>
        <dbReference type="ARBA" id="ARBA00022614"/>
    </source>
</evidence>
<dbReference type="PANTHER" id="PTHR48007">
    <property type="entry name" value="LEUCINE-RICH REPEAT RECEPTOR-LIKE PROTEIN KINASE PXC1"/>
    <property type="match status" value="1"/>
</dbReference>
<evidence type="ECO:0000313" key="16">
    <source>
        <dbReference type="RefSeq" id="XP_031393753.1"/>
    </source>
</evidence>
<dbReference type="Gene3D" id="1.10.510.10">
    <property type="entry name" value="Transferase(Phosphotransferase) domain 1"/>
    <property type="match status" value="1"/>
</dbReference>
<feature type="domain" description="Protein kinase" evidence="14">
    <location>
        <begin position="474"/>
        <end position="780"/>
    </location>
</feature>
<dbReference type="SUPFAM" id="SSF52058">
    <property type="entry name" value="L domain-like"/>
    <property type="match status" value="1"/>
</dbReference>
<dbReference type="PANTHER" id="PTHR48007:SF47">
    <property type="entry name" value="PROTEIN KINASE DOMAIN-CONTAINING PROTEIN"/>
    <property type="match status" value="1"/>
</dbReference>
<feature type="chain" id="PRO_5028371535" evidence="13">
    <location>
        <begin position="31"/>
        <end position="780"/>
    </location>
</feature>
<evidence type="ECO:0000256" key="12">
    <source>
        <dbReference type="SAM" id="Phobius"/>
    </source>
</evidence>
<dbReference type="InterPro" id="IPR046959">
    <property type="entry name" value="PRK1-6/SRF4-like"/>
</dbReference>
<dbReference type="InterPro" id="IPR011009">
    <property type="entry name" value="Kinase-like_dom_sf"/>
</dbReference>
<dbReference type="GeneID" id="116205322"/>
<dbReference type="InterPro" id="IPR000719">
    <property type="entry name" value="Prot_kinase_dom"/>
</dbReference>
<dbReference type="FunFam" id="3.80.10.10:FF:000722">
    <property type="entry name" value="Leucine-rich repeat receptor-like protein kinase"/>
    <property type="match status" value="1"/>
</dbReference>
<evidence type="ECO:0000256" key="3">
    <source>
        <dbReference type="ARBA" id="ARBA00022553"/>
    </source>
</evidence>
<evidence type="ECO:0000256" key="11">
    <source>
        <dbReference type="SAM" id="MobiDB-lite"/>
    </source>
</evidence>
<evidence type="ECO:0000256" key="13">
    <source>
        <dbReference type="SAM" id="SignalP"/>
    </source>
</evidence>
<dbReference type="InterPro" id="IPR013210">
    <property type="entry name" value="LRR_N_plant-typ"/>
</dbReference>
<dbReference type="Pfam" id="PF08263">
    <property type="entry name" value="LRRNT_2"/>
    <property type="match status" value="1"/>
</dbReference>
<dbReference type="Gene3D" id="3.30.200.20">
    <property type="entry name" value="Phosphorylase Kinase, domain 1"/>
    <property type="match status" value="1"/>
</dbReference>